<dbReference type="GO" id="GO:0006313">
    <property type="term" value="P:DNA transposition"/>
    <property type="evidence" value="ECO:0007669"/>
    <property type="project" value="InterPro"/>
</dbReference>
<comment type="caution">
    <text evidence="2">The sequence shown here is derived from an EMBL/GenBank/DDBJ whole genome shotgun (WGS) entry which is preliminary data.</text>
</comment>
<name>A0A9X2FGE6_9BACT</name>
<dbReference type="PANTHER" id="PTHR36966">
    <property type="entry name" value="REP-ASSOCIATED TYROSINE TRANSPOSASE"/>
    <property type="match status" value="1"/>
</dbReference>
<dbReference type="RefSeq" id="WP_252855979.1">
    <property type="nucleotide sequence ID" value="NZ_JAMXLR010000092.1"/>
</dbReference>
<dbReference type="SUPFAM" id="SSF143422">
    <property type="entry name" value="Transposase IS200-like"/>
    <property type="match status" value="1"/>
</dbReference>
<dbReference type="GO" id="GO:0043565">
    <property type="term" value="F:sequence-specific DNA binding"/>
    <property type="evidence" value="ECO:0007669"/>
    <property type="project" value="TreeGrafter"/>
</dbReference>
<evidence type="ECO:0000313" key="3">
    <source>
        <dbReference type="Proteomes" id="UP001155241"/>
    </source>
</evidence>
<dbReference type="InterPro" id="IPR052715">
    <property type="entry name" value="RAYT_transposase"/>
</dbReference>
<dbReference type="GO" id="GO:0004803">
    <property type="term" value="F:transposase activity"/>
    <property type="evidence" value="ECO:0007669"/>
    <property type="project" value="InterPro"/>
</dbReference>
<dbReference type="Gene3D" id="3.30.70.1290">
    <property type="entry name" value="Transposase IS200-like"/>
    <property type="match status" value="1"/>
</dbReference>
<proteinExistence type="predicted"/>
<organism evidence="2 3">
    <name type="scientific">Aeoliella straminimaris</name>
    <dbReference type="NCBI Taxonomy" id="2954799"/>
    <lineage>
        <taxon>Bacteria</taxon>
        <taxon>Pseudomonadati</taxon>
        <taxon>Planctomycetota</taxon>
        <taxon>Planctomycetia</taxon>
        <taxon>Pirellulales</taxon>
        <taxon>Lacipirellulaceae</taxon>
        <taxon>Aeoliella</taxon>
    </lineage>
</organism>
<dbReference type="EMBL" id="JAMXLR010000092">
    <property type="protein sequence ID" value="MCO6047873.1"/>
    <property type="molecule type" value="Genomic_DNA"/>
</dbReference>
<dbReference type="InterPro" id="IPR036515">
    <property type="entry name" value="Transposase_17_sf"/>
</dbReference>
<dbReference type="InterPro" id="IPR002686">
    <property type="entry name" value="Transposase_17"/>
</dbReference>
<dbReference type="SMART" id="SM01321">
    <property type="entry name" value="Y1_Tnp"/>
    <property type="match status" value="1"/>
</dbReference>
<dbReference type="PANTHER" id="PTHR36966:SF1">
    <property type="entry name" value="REP-ASSOCIATED TYROSINE TRANSPOSASE"/>
    <property type="match status" value="1"/>
</dbReference>
<protein>
    <recommendedName>
        <fullName evidence="1">Transposase IS200-like domain-containing protein</fullName>
    </recommendedName>
</protein>
<evidence type="ECO:0000313" key="2">
    <source>
        <dbReference type="EMBL" id="MCO6047873.1"/>
    </source>
</evidence>
<reference evidence="2" key="1">
    <citation type="submission" date="2022-06" db="EMBL/GenBank/DDBJ databases">
        <title>Aeoliella straminimaris, a novel planctomycete from sediments.</title>
        <authorList>
            <person name="Vitorino I.R."/>
            <person name="Lage O.M."/>
        </authorList>
    </citation>
    <scope>NUCLEOTIDE SEQUENCE</scope>
    <source>
        <strain evidence="2">ICT_H6.2</strain>
    </source>
</reference>
<gene>
    <name evidence="2" type="ORF">NG895_28545</name>
</gene>
<dbReference type="Proteomes" id="UP001155241">
    <property type="component" value="Unassembled WGS sequence"/>
</dbReference>
<accession>A0A9X2FGE6</accession>
<feature type="domain" description="Transposase IS200-like" evidence="1">
    <location>
        <begin position="93"/>
        <end position="198"/>
    </location>
</feature>
<sequence>MLGQVFDPRQELQISEQCRPHWAQSGTIVFVTFRTFDSIPRRVVERWEKEKREWLEVRNVCGDLHWRQALELLTLADRATFTKYFNRIREEWLDNCHGKCVLRDPVNAKIVAESLLHFDGERYRMGDFIVMPNHVHLLCAFHSAEEMQRQFDSWQHFTAAHINNRLGTKGKLWQGEPFDHLVRSPEQYDYLRSYIRDNPKKGNLREGEFLYRRYESR</sequence>
<dbReference type="AlphaFoldDB" id="A0A9X2FGE6"/>
<evidence type="ECO:0000259" key="1">
    <source>
        <dbReference type="SMART" id="SM01321"/>
    </source>
</evidence>
<keyword evidence="3" id="KW-1185">Reference proteome</keyword>